<evidence type="ECO:0000259" key="1">
    <source>
        <dbReference type="Pfam" id="PF00535"/>
    </source>
</evidence>
<protein>
    <submittedName>
        <fullName evidence="2">Glycosyl transferase group 2 family protein</fullName>
    </submittedName>
</protein>
<dbReference type="AlphaFoldDB" id="A0A069E6K2"/>
<dbReference type="InterPro" id="IPR029044">
    <property type="entry name" value="Nucleotide-diphossugar_trans"/>
</dbReference>
<accession>A0A069E6K2</accession>
<reference evidence="2 3" key="1">
    <citation type="journal article" date="2014" name="Antonie Van Leeuwenhoek">
        <title>Hyphomonas beringensis sp. nov. and Hyphomonas chukchiensis sp. nov., isolated from surface seawater of the Bering Sea and Chukchi Sea.</title>
        <authorList>
            <person name="Li C."/>
            <person name="Lai Q."/>
            <person name="Li G."/>
            <person name="Dong C."/>
            <person name="Wang J."/>
            <person name="Liao Y."/>
            <person name="Shao Z."/>
        </authorList>
    </citation>
    <scope>NUCLEOTIDE SEQUENCE [LARGE SCALE GENOMIC DNA]</scope>
    <source>
        <strain evidence="2 3">MHS-3</strain>
    </source>
</reference>
<sequence>MPLISIIVVNYNGRDYLPRMLDALRAQTFRDFELILLDNASSDGSADAPDLTGLPAARLIRETDNHGYARGNNLAVKQATGEWLVLLNPDTQAAPDFLEQFVAASTAHPDVNAFAGCQYLMQEPGKLDGVGDAYCIFGFPWRGGFGHPVSALPGPGEVFSACGAAAMIRRSVYLAHGGFDERFFMYCEDVDFGFRLRLAGETCRFVPQASVQHAASGISGRTSERTLYHGTRNRVWTYFKNMPAGLLVLTLPGHLVLSAYLLMRAAMTGTGGPIWRGMRDGFAGALRLRASNQWRWTGKRASSWRLARAMAWNPFRMSRRLPHVRPDP</sequence>
<dbReference type="eggNOG" id="COG1216">
    <property type="taxonomic scope" value="Bacteria"/>
</dbReference>
<dbReference type="SUPFAM" id="SSF53448">
    <property type="entry name" value="Nucleotide-diphospho-sugar transferases"/>
    <property type="match status" value="1"/>
</dbReference>
<organism evidence="2 3">
    <name type="scientific">Hyphomonas adhaerens MHS-3</name>
    <dbReference type="NCBI Taxonomy" id="1280949"/>
    <lineage>
        <taxon>Bacteria</taxon>
        <taxon>Pseudomonadati</taxon>
        <taxon>Pseudomonadota</taxon>
        <taxon>Alphaproteobacteria</taxon>
        <taxon>Hyphomonadales</taxon>
        <taxon>Hyphomonadaceae</taxon>
        <taxon>Hyphomonas</taxon>
    </lineage>
</organism>
<dbReference type="PATRIC" id="fig|1280949.3.peg.1720"/>
<keyword evidence="3" id="KW-1185">Reference proteome</keyword>
<evidence type="ECO:0000313" key="2">
    <source>
        <dbReference type="EMBL" id="KCZ85698.1"/>
    </source>
</evidence>
<evidence type="ECO:0000313" key="3">
    <source>
        <dbReference type="Proteomes" id="UP000027446"/>
    </source>
</evidence>
<dbReference type="PANTHER" id="PTHR43179:SF11">
    <property type="entry name" value="GLYCOSYL TRANSFERASE"/>
    <property type="match status" value="1"/>
</dbReference>
<dbReference type="InterPro" id="IPR001173">
    <property type="entry name" value="Glyco_trans_2-like"/>
</dbReference>
<dbReference type="STRING" id="1280949.HAD_08435"/>
<feature type="domain" description="Glycosyltransferase 2-like" evidence="1">
    <location>
        <begin position="5"/>
        <end position="173"/>
    </location>
</feature>
<dbReference type="OrthoDB" id="9771846at2"/>
<dbReference type="Proteomes" id="UP000027446">
    <property type="component" value="Unassembled WGS sequence"/>
</dbReference>
<comment type="caution">
    <text evidence="2">The sequence shown here is derived from an EMBL/GenBank/DDBJ whole genome shotgun (WGS) entry which is preliminary data.</text>
</comment>
<dbReference type="CDD" id="cd04186">
    <property type="entry name" value="GT_2_like_c"/>
    <property type="match status" value="1"/>
</dbReference>
<gene>
    <name evidence="2" type="ORF">HAD_08435</name>
</gene>
<proteinExistence type="predicted"/>
<dbReference type="Gene3D" id="3.90.550.10">
    <property type="entry name" value="Spore Coat Polysaccharide Biosynthesis Protein SpsA, Chain A"/>
    <property type="match status" value="1"/>
</dbReference>
<dbReference type="GO" id="GO:0016740">
    <property type="term" value="F:transferase activity"/>
    <property type="evidence" value="ECO:0007669"/>
    <property type="project" value="UniProtKB-KW"/>
</dbReference>
<keyword evidence="2" id="KW-0808">Transferase</keyword>
<dbReference type="Pfam" id="PF00535">
    <property type="entry name" value="Glycos_transf_2"/>
    <property type="match status" value="1"/>
</dbReference>
<name>A0A069E6K2_9PROT</name>
<dbReference type="PANTHER" id="PTHR43179">
    <property type="entry name" value="RHAMNOSYLTRANSFERASE WBBL"/>
    <property type="match status" value="1"/>
</dbReference>
<dbReference type="EMBL" id="ARYH01000001">
    <property type="protein sequence ID" value="KCZ85698.1"/>
    <property type="molecule type" value="Genomic_DNA"/>
</dbReference>
<dbReference type="RefSeq" id="WP_035570494.1">
    <property type="nucleotide sequence ID" value="NZ_ARYH01000001.1"/>
</dbReference>